<reference evidence="3" key="1">
    <citation type="journal article" date="2014" name="Science">
        <title>The coffee genome provides insight into the convergent evolution of caffeine biosynthesis.</title>
        <authorList>
            <person name="Denoeud F."/>
            <person name="Carretero-Paulet L."/>
            <person name="Dereeper A."/>
            <person name="Droc G."/>
            <person name="Guyot R."/>
            <person name="Pietrella M."/>
            <person name="Zheng C."/>
            <person name="Alberti A."/>
            <person name="Anthony F."/>
            <person name="Aprea G."/>
            <person name="Aury J.M."/>
            <person name="Bento P."/>
            <person name="Bernard M."/>
            <person name="Bocs S."/>
            <person name="Campa C."/>
            <person name="Cenci A."/>
            <person name="Combes M.C."/>
            <person name="Crouzillat D."/>
            <person name="Da Silva C."/>
            <person name="Daddiego L."/>
            <person name="De Bellis F."/>
            <person name="Dussert S."/>
            <person name="Garsmeur O."/>
            <person name="Gayraud T."/>
            <person name="Guignon V."/>
            <person name="Jahn K."/>
            <person name="Jamilloux V."/>
            <person name="Joet T."/>
            <person name="Labadie K."/>
            <person name="Lan T."/>
            <person name="Leclercq J."/>
            <person name="Lepelley M."/>
            <person name="Leroy T."/>
            <person name="Li L.T."/>
            <person name="Librado P."/>
            <person name="Lopez L."/>
            <person name="Munoz A."/>
            <person name="Noel B."/>
            <person name="Pallavicini A."/>
            <person name="Perrotta G."/>
            <person name="Poncet V."/>
            <person name="Pot D."/>
            <person name="Priyono X."/>
            <person name="Rigoreau M."/>
            <person name="Rouard M."/>
            <person name="Rozas J."/>
            <person name="Tranchant-Dubreuil C."/>
            <person name="VanBuren R."/>
            <person name="Zhang Q."/>
            <person name="Andrade A.C."/>
            <person name="Argout X."/>
            <person name="Bertrand B."/>
            <person name="de Kochko A."/>
            <person name="Graziosi G."/>
            <person name="Henry R.J."/>
            <person name="Jayarama X."/>
            <person name="Ming R."/>
            <person name="Nagai C."/>
            <person name="Rounsley S."/>
            <person name="Sankoff D."/>
            <person name="Giuliano G."/>
            <person name="Albert V.A."/>
            <person name="Wincker P."/>
            <person name="Lashermes P."/>
        </authorList>
    </citation>
    <scope>NUCLEOTIDE SEQUENCE [LARGE SCALE GENOMIC DNA]</scope>
    <source>
        <strain evidence="3">cv. DH200-94</strain>
    </source>
</reference>
<keyword evidence="1" id="KW-0472">Membrane</keyword>
<keyword evidence="1" id="KW-1133">Transmembrane helix</keyword>
<feature type="transmembrane region" description="Helical" evidence="1">
    <location>
        <begin position="12"/>
        <end position="30"/>
    </location>
</feature>
<dbReference type="Gramene" id="CDP21612">
    <property type="protein sequence ID" value="CDP21612"/>
    <property type="gene ID" value="GSCOC_T00008190001"/>
</dbReference>
<protein>
    <submittedName>
        <fullName evidence="2">DH200=94 genomic scaffold, scaffold_5239</fullName>
    </submittedName>
</protein>
<gene>
    <name evidence="2" type="ORF">GSCOC_T00008190001</name>
</gene>
<keyword evidence="1" id="KW-0812">Transmembrane</keyword>
<evidence type="ECO:0000313" key="2">
    <source>
        <dbReference type="EMBL" id="CDP21612.1"/>
    </source>
</evidence>
<dbReference type="InParanoid" id="A0A068VLW9"/>
<dbReference type="AlphaFoldDB" id="A0A068VLW9"/>
<dbReference type="Proteomes" id="UP000295252">
    <property type="component" value="Unassembled WGS sequence"/>
</dbReference>
<accession>A0A068VLW9</accession>
<name>A0A068VLW9_COFCA</name>
<organism evidence="2 3">
    <name type="scientific">Coffea canephora</name>
    <name type="common">Robusta coffee</name>
    <dbReference type="NCBI Taxonomy" id="49390"/>
    <lineage>
        <taxon>Eukaryota</taxon>
        <taxon>Viridiplantae</taxon>
        <taxon>Streptophyta</taxon>
        <taxon>Embryophyta</taxon>
        <taxon>Tracheophyta</taxon>
        <taxon>Spermatophyta</taxon>
        <taxon>Magnoliopsida</taxon>
        <taxon>eudicotyledons</taxon>
        <taxon>Gunneridae</taxon>
        <taxon>Pentapetalae</taxon>
        <taxon>asterids</taxon>
        <taxon>lamiids</taxon>
        <taxon>Gentianales</taxon>
        <taxon>Rubiaceae</taxon>
        <taxon>Ixoroideae</taxon>
        <taxon>Gardenieae complex</taxon>
        <taxon>Bertiereae - Coffeeae clade</taxon>
        <taxon>Coffeeae</taxon>
        <taxon>Coffea</taxon>
    </lineage>
</organism>
<evidence type="ECO:0000256" key="1">
    <source>
        <dbReference type="SAM" id="Phobius"/>
    </source>
</evidence>
<dbReference type="EMBL" id="HG744323">
    <property type="protein sequence ID" value="CDP21612.1"/>
    <property type="molecule type" value="Genomic_DNA"/>
</dbReference>
<sequence length="168" mass="18494">MTWSFSSSSHVPRMWVGSVVLFARCALLVLRQYPMCLLLRCLPRSLYVAVSHAPSSHCLLSLSSFWAMLLSCLSGCSEPWGRILLRYPVPFLPRKKHQASSSRVLWVAAVQTFGSPPLPPCRTMPIEPLSLAFSGFQSSKSAAVRSLLLLSSVVSFLVLPLWLGSSSL</sequence>
<feature type="transmembrane region" description="Helical" evidence="1">
    <location>
        <begin position="142"/>
        <end position="163"/>
    </location>
</feature>
<keyword evidence="3" id="KW-1185">Reference proteome</keyword>
<evidence type="ECO:0000313" key="3">
    <source>
        <dbReference type="Proteomes" id="UP000295252"/>
    </source>
</evidence>
<proteinExistence type="predicted"/>